<keyword evidence="4" id="KW-0408">Iron</keyword>
<evidence type="ECO:0000256" key="4">
    <source>
        <dbReference type="ARBA" id="ARBA00023004"/>
    </source>
</evidence>
<dbReference type="InterPro" id="IPR044943">
    <property type="entry name" value="NOS_dom_1"/>
</dbReference>
<dbReference type="Gene3D" id="3.90.340.10">
    <property type="entry name" value="Nitric Oxide Synthase, Chain A, domain 1"/>
    <property type="match status" value="1"/>
</dbReference>
<proteinExistence type="predicted"/>
<evidence type="ECO:0000256" key="1">
    <source>
        <dbReference type="ARBA" id="ARBA00022617"/>
    </source>
</evidence>
<dbReference type="InterPro" id="IPR004030">
    <property type="entry name" value="NOS_N"/>
</dbReference>
<dbReference type="GO" id="GO:0004517">
    <property type="term" value="F:nitric-oxide synthase activity"/>
    <property type="evidence" value="ECO:0007669"/>
    <property type="project" value="InterPro"/>
</dbReference>
<dbReference type="Pfam" id="PF02898">
    <property type="entry name" value="NO_synthase"/>
    <property type="match status" value="1"/>
</dbReference>
<dbReference type="PANTHER" id="PTHR43410:SF1">
    <property type="entry name" value="NITRIC OXIDE SYNTHASE"/>
    <property type="match status" value="1"/>
</dbReference>
<protein>
    <submittedName>
        <fullName evidence="6">Nitric-oxide synthase</fullName>
    </submittedName>
</protein>
<comment type="caution">
    <text evidence="6">The sequence shown here is derived from an EMBL/GenBank/DDBJ whole genome shotgun (WGS) entry which is preliminary data.</text>
</comment>
<evidence type="ECO:0000313" key="6">
    <source>
        <dbReference type="EMBL" id="RKQ86737.1"/>
    </source>
</evidence>
<dbReference type="OrthoDB" id="3398374at2"/>
<dbReference type="Proteomes" id="UP000278962">
    <property type="component" value="Unassembled WGS sequence"/>
</dbReference>
<evidence type="ECO:0000256" key="2">
    <source>
        <dbReference type="ARBA" id="ARBA00022723"/>
    </source>
</evidence>
<keyword evidence="3" id="KW-0560">Oxidoreductase</keyword>
<dbReference type="SUPFAM" id="SSF56512">
    <property type="entry name" value="Nitric oxide (NO) synthase oxygenase domain"/>
    <property type="match status" value="1"/>
</dbReference>
<dbReference type="GO" id="GO:0046872">
    <property type="term" value="F:metal ion binding"/>
    <property type="evidence" value="ECO:0007669"/>
    <property type="project" value="UniProtKB-KW"/>
</dbReference>
<dbReference type="Gene3D" id="3.90.440.10">
    <property type="entry name" value="Nitric Oxide Synthase,Heme Domain,Chain A domain 2"/>
    <property type="match status" value="1"/>
</dbReference>
<dbReference type="RefSeq" id="WP_121254717.1">
    <property type="nucleotide sequence ID" value="NZ_RBIL01000002.1"/>
</dbReference>
<dbReference type="GO" id="GO:0006809">
    <property type="term" value="P:nitric oxide biosynthetic process"/>
    <property type="evidence" value="ECO:0007669"/>
    <property type="project" value="InterPro"/>
</dbReference>
<dbReference type="AlphaFoldDB" id="A0A660KYF8"/>
<dbReference type="InterPro" id="IPR044944">
    <property type="entry name" value="NOS_dom_3"/>
</dbReference>
<organism evidence="6 7">
    <name type="scientific">Solirubrobacter pauli</name>
    <dbReference type="NCBI Taxonomy" id="166793"/>
    <lineage>
        <taxon>Bacteria</taxon>
        <taxon>Bacillati</taxon>
        <taxon>Actinomycetota</taxon>
        <taxon>Thermoleophilia</taxon>
        <taxon>Solirubrobacterales</taxon>
        <taxon>Solirubrobacteraceae</taxon>
        <taxon>Solirubrobacter</taxon>
    </lineage>
</organism>
<dbReference type="InterPro" id="IPR050607">
    <property type="entry name" value="NOS"/>
</dbReference>
<evidence type="ECO:0000259" key="5">
    <source>
        <dbReference type="Pfam" id="PF02898"/>
    </source>
</evidence>
<feature type="domain" description="Nitric oxide synthase (NOS)" evidence="5">
    <location>
        <begin position="44"/>
        <end position="393"/>
    </location>
</feature>
<keyword evidence="2" id="KW-0479">Metal-binding</keyword>
<sequence length="423" mass="46471">MTRRPEIDMDPATNGCPWVANLASEAPVAPVAPAPRSGGPDPREVREFFEQYQAYTGMDDAALAARVAQVAAEIQATGTYTHATDELTVGAKLAWYNHSRCVGKLYWRSLTVRDCRDVTTPEGMRDECFEHQRVVHNGGRIKPTITVFAPDAPGKPSARIRNGQIVAYAGYRNADGTVLGDGGATELTDLALSLGWEPEERTPFDVLPLIVETPDGELSAHPVPDEILWEIDIEHPTLPGLADLGLKWYGFPSIAAKGMTIGGITYPTSPFTGWYLAPEISARDFSDEYRYNLLPEIADAFGIDRSDRRSLWQDKTVIELTQAVLHSYDKAGMRMDDHYTATEKFQKWVEAEARRGRTVDAEWSWMIPPISASLTPVFHTEYQNEYKLPNFVQVPLAAVVGEADAAEPAAAAVCPFTGATASV</sequence>
<dbReference type="EMBL" id="RBIL01000002">
    <property type="protein sequence ID" value="RKQ86737.1"/>
    <property type="molecule type" value="Genomic_DNA"/>
</dbReference>
<dbReference type="PANTHER" id="PTHR43410">
    <property type="entry name" value="NITRIC OXIDE SYNTHASE OXYGENASE"/>
    <property type="match status" value="1"/>
</dbReference>
<name>A0A660KYF8_9ACTN</name>
<dbReference type="Gene3D" id="3.90.1230.10">
    <property type="entry name" value="Nitric Oxide Synthase, Chain A, domain 3"/>
    <property type="match status" value="1"/>
</dbReference>
<evidence type="ECO:0000256" key="3">
    <source>
        <dbReference type="ARBA" id="ARBA00023002"/>
    </source>
</evidence>
<evidence type="ECO:0000313" key="7">
    <source>
        <dbReference type="Proteomes" id="UP000278962"/>
    </source>
</evidence>
<reference evidence="6 7" key="1">
    <citation type="submission" date="2018-10" db="EMBL/GenBank/DDBJ databases">
        <title>Genomic Encyclopedia of Archaeal and Bacterial Type Strains, Phase II (KMG-II): from individual species to whole genera.</title>
        <authorList>
            <person name="Goeker M."/>
        </authorList>
    </citation>
    <scope>NUCLEOTIDE SEQUENCE [LARGE SCALE GENOMIC DNA]</scope>
    <source>
        <strain evidence="6 7">DSM 14954</strain>
    </source>
</reference>
<dbReference type="InterPro" id="IPR044940">
    <property type="entry name" value="NOS_dom_2"/>
</dbReference>
<keyword evidence="7" id="KW-1185">Reference proteome</keyword>
<keyword evidence="1" id="KW-0349">Heme</keyword>
<gene>
    <name evidence="6" type="ORF">C8N24_4752</name>
</gene>
<accession>A0A660KYF8</accession>
<dbReference type="InterPro" id="IPR036119">
    <property type="entry name" value="NOS_N_sf"/>
</dbReference>